<evidence type="ECO:0000259" key="3">
    <source>
        <dbReference type="PROSITE" id="PS50879"/>
    </source>
</evidence>
<feature type="region of interest" description="Disordered" evidence="1">
    <location>
        <begin position="798"/>
        <end position="821"/>
    </location>
</feature>
<accession>A0A5N5QG01</accession>
<dbReference type="GO" id="GO:0004523">
    <property type="term" value="F:RNA-DNA hybrid ribonuclease activity"/>
    <property type="evidence" value="ECO:0007669"/>
    <property type="project" value="InterPro"/>
</dbReference>
<dbReference type="InterPro" id="IPR002156">
    <property type="entry name" value="RNaseH_domain"/>
</dbReference>
<dbReference type="GO" id="GO:0003676">
    <property type="term" value="F:nucleic acid binding"/>
    <property type="evidence" value="ECO:0007669"/>
    <property type="project" value="InterPro"/>
</dbReference>
<dbReference type="GO" id="GO:0003964">
    <property type="term" value="F:RNA-directed DNA polymerase activity"/>
    <property type="evidence" value="ECO:0007669"/>
    <property type="project" value="UniProtKB-KW"/>
</dbReference>
<dbReference type="SUPFAM" id="SSF56672">
    <property type="entry name" value="DNA/RNA polymerases"/>
    <property type="match status" value="1"/>
</dbReference>
<dbReference type="SUPFAM" id="SSF56219">
    <property type="entry name" value="DNase I-like"/>
    <property type="match status" value="1"/>
</dbReference>
<dbReference type="InterPro" id="IPR043128">
    <property type="entry name" value="Rev_trsase/Diguanyl_cyclase"/>
</dbReference>
<dbReference type="Gene3D" id="3.30.420.10">
    <property type="entry name" value="Ribonuclease H-like superfamily/Ribonuclease H"/>
    <property type="match status" value="1"/>
</dbReference>
<dbReference type="Gene3D" id="3.60.10.10">
    <property type="entry name" value="Endonuclease/exonuclease/phosphatase"/>
    <property type="match status" value="1"/>
</dbReference>
<dbReference type="InterPro" id="IPR036691">
    <property type="entry name" value="Endo/exonu/phosph_ase_sf"/>
</dbReference>
<keyword evidence="5" id="KW-1185">Reference proteome</keyword>
<reference evidence="4 5" key="1">
    <citation type="journal article" date="2019" name="Fungal Biol. Biotechnol.">
        <title>Draft genome sequence of fastidious pathogen Ceratobasidium theobromae, which causes vascular-streak dieback in Theobroma cacao.</title>
        <authorList>
            <person name="Ali S.S."/>
            <person name="Asman A."/>
            <person name="Shao J."/>
            <person name="Firmansyah A.P."/>
            <person name="Susilo A.W."/>
            <person name="Rosmana A."/>
            <person name="McMahon P."/>
            <person name="Junaid M."/>
            <person name="Guest D."/>
            <person name="Kheng T.Y."/>
            <person name="Meinhardt L.W."/>
            <person name="Bailey B.A."/>
        </authorList>
    </citation>
    <scope>NUCLEOTIDE SEQUENCE [LARGE SCALE GENOMIC DNA]</scope>
    <source>
        <strain evidence="4 5">CT2</strain>
    </source>
</reference>
<evidence type="ECO:0000256" key="1">
    <source>
        <dbReference type="SAM" id="MobiDB-lite"/>
    </source>
</evidence>
<dbReference type="Pfam" id="PF00078">
    <property type="entry name" value="RVT_1"/>
    <property type="match status" value="1"/>
</dbReference>
<dbReference type="Gene3D" id="3.30.70.270">
    <property type="match status" value="1"/>
</dbReference>
<sequence>MSAIANTQPPAPPVEIPPDAGGMKNDANSGSPAATAVVPSGPERVISSFPPRLVPYKLEGPHGLRRSNRLAARALPAPSPDLKNVTDQYLEETFKGFMVMNKEVKEKKRKQGLKLETQGSPLIPVLKSCDASREPSPSPRKRTNTLFDDKRLHARDIDITITDAIPPADREVSIAPADPTTFAMAAPTALPGTERPTPAPQSPLPVQAEDPELAKKVAESILDIATKDILDRLSAPVALDPPGDEKLALPELLGGPWSRLRRAMERRAACPYAKAGEGPLTAVEHRLWGELRTQISGFYDEVSVFMNSFGSNHPHAEAPVPVSATEPAPLTFFSWGVDDVALSMQAAVFATSGRFISWDNVLKRAHNFGVVQKDDTTPPDNNSLGLFVQPTTATPRLAKPTLSAHVHAAQTTPKSIANPAPPPQPPTRTWAKVAAPATTTPAPVRGGSMPVRNSMAIQKELNQIKAQKMMSTHENIEKQDEEGWNVKGKGKKNKAAPVTNSSLPAGVLPVRKADTSKNKHTPDLEVAFKPTSTIDVDLVKARANQMESRSCLMRLLKHCNELTASKEYKDKTDIRVKSFSYSRNGNCIAVFTPKTNIKEVELFALGLCRVMGLKGDATVQRTSGWTQMRISHFPAWATDPDTGEWLERINSKEEILSVLKDFAPRDLLTKFPPVDVRFFKPDTVVSQCRPGGFETIVISIDDPTGSLSAKGAVRTNARDRKPAAPQCDAINVVSATTPRITMLGAASAAPKRWRTNLDTFAHAPHGVRIARVPTSSAIRSAQEGLNMHQRISIMVPGQHANTRGSDQPKARAPAGTQAPRPPALAENGLISHEIMQVNVVKSNTQIHALLASPTYNDISILIVSDPWWGPVGTAKHDTNDQHRLLGAPANPLWRCFAPPIDTQNPASPPSCIVYVRKDRGISAEIDPLSPATPFFFTLDIFINGFGFKIVPVYLHGPKHAEAAQALFQLPMIEMPTLVCGDFNIQHPDFSDFPGAKVKTSALGREFAEWLLDSDLHVLNDLHRPTRELRVQGHAPSIIDFTIANGALFSMDIVSDWDSSFAHSLDSDHAAIFFTIHAPRISEHPTKLFRFVIDPLMEDDWTAAFEHRVLELGLRGSITCPQEVEELASGLLSTCTWATEAVMESRPTQCRAPRAPWWNEDCSAACGRVVTAKEEGLDRDEIRSRTTHLWYCIRKAKRSFFNEICLTARPDNIWGINQWYRGRKSYGLPTLRGPDGTLATTNLAKAELLHSTFFPYTPVTPTGLSVEGTTQNPELPFPAISKGEIAANLAGCSNKSAPGAHGSNYRVLRWAFAAQGDLIEVLYNAMLSFEYHPICFKNALIAPIPKPNKFDFASPKAYRPISLLETLSKLFEKIMAARFTLLSGLHGLILPKQFGGKDMTSCMDAGLSLIHDIESAWAAKKQASITLLNISGYFNTSFRINDEVGAAFELQGRGIPQGSPLSPIFSSIFTAPMLASLRARGVQVRAYIDDLCIFQKGDSQESCIAGLLEGTRAMLEALADMGLSAERSKTELIHFARNAREMTKNLPLVLGDKAEDVVRGTGTVRWLGFFLDRRLNFKDHVSRMATRAKCVLGGMRMLGNSLRGLSVYHARMLVNACIIPILTYGFALWFHGRNSKAHCKTLQTVQNIACRWASGSFRTAPTAVLEHTIAMPPITFRIHRQCANYSAKLRHLLSSNQVCARLPHPFRTSLPELATPARFSPINALTAYTSPDAEARTPYLLMPWEGVKLLDDRLTVSMPTCSGDTQKKAYTLALQSRIADLAGKTGVATLYTDGSCYSRDGIRHTGWGWCLRLGDEEIDHAGGALGPNHTSYDAECRALAEGVARVTKLAHQTPLYLLHVVSDNAGMLQGLLASRPKGAPSSLDRAARDICDLTSQHAQLDLLLSWCPAHHRVPGNERADSIAKAYAITTPLPPSGFGLWRPRRSGLERLLSEWESHWNAFKEKHPNSMGARVLMNPPRLRLHPFHATPGKHRKLHTQILRAISGHGRHNSYLFRCRKVESPACSCGHPKQDTVHIFQECPRHEHTRGFLRGFSQRLDMAHLFSTVRGLKAVAEFLAVASVDI</sequence>
<gene>
    <name evidence="4" type="ORF">CTheo_6011</name>
</gene>
<organism evidence="4 5">
    <name type="scientific">Ceratobasidium theobromae</name>
    <dbReference type="NCBI Taxonomy" id="1582974"/>
    <lineage>
        <taxon>Eukaryota</taxon>
        <taxon>Fungi</taxon>
        <taxon>Dikarya</taxon>
        <taxon>Basidiomycota</taxon>
        <taxon>Agaricomycotina</taxon>
        <taxon>Agaricomycetes</taxon>
        <taxon>Cantharellales</taxon>
        <taxon>Ceratobasidiaceae</taxon>
        <taxon>Ceratobasidium</taxon>
    </lineage>
</organism>
<dbReference type="CDD" id="cd01650">
    <property type="entry name" value="RT_nLTR_like"/>
    <property type="match status" value="1"/>
</dbReference>
<evidence type="ECO:0000313" key="4">
    <source>
        <dbReference type="EMBL" id="KAB5590539.1"/>
    </source>
</evidence>
<feature type="region of interest" description="Disordered" evidence="1">
    <location>
        <begin position="486"/>
        <end position="508"/>
    </location>
</feature>
<dbReference type="Proteomes" id="UP000383932">
    <property type="component" value="Unassembled WGS sequence"/>
</dbReference>
<dbReference type="CDD" id="cd09276">
    <property type="entry name" value="Rnase_HI_RT_non_LTR"/>
    <property type="match status" value="1"/>
</dbReference>
<evidence type="ECO:0000259" key="2">
    <source>
        <dbReference type="PROSITE" id="PS50878"/>
    </source>
</evidence>
<dbReference type="Pfam" id="PF00075">
    <property type="entry name" value="RNase_H"/>
    <property type="match status" value="1"/>
</dbReference>
<feature type="domain" description="RNase H type-1" evidence="3">
    <location>
        <begin position="1783"/>
        <end position="1927"/>
    </location>
</feature>
<dbReference type="InterPro" id="IPR036397">
    <property type="entry name" value="RNaseH_sf"/>
</dbReference>
<dbReference type="Pfam" id="PF14529">
    <property type="entry name" value="Exo_endo_phos_2"/>
    <property type="match status" value="1"/>
</dbReference>
<keyword evidence="4" id="KW-0548">Nucleotidyltransferase</keyword>
<comment type="caution">
    <text evidence="4">The sequence shown here is derived from an EMBL/GenBank/DDBJ whole genome shotgun (WGS) entry which is preliminary data.</text>
</comment>
<dbReference type="OrthoDB" id="412006at2759"/>
<dbReference type="PROSITE" id="PS50879">
    <property type="entry name" value="RNASE_H_1"/>
    <property type="match status" value="1"/>
</dbReference>
<protein>
    <submittedName>
        <fullName evidence="4">Reverse transcriptase from mobile element jockey protein</fullName>
    </submittedName>
</protein>
<dbReference type="InterPro" id="IPR012337">
    <property type="entry name" value="RNaseH-like_sf"/>
</dbReference>
<name>A0A5N5QG01_9AGAM</name>
<keyword evidence="4" id="KW-0695">RNA-directed DNA polymerase</keyword>
<dbReference type="PANTHER" id="PTHR33481">
    <property type="entry name" value="REVERSE TRANSCRIPTASE"/>
    <property type="match status" value="1"/>
</dbReference>
<dbReference type="InterPro" id="IPR043502">
    <property type="entry name" value="DNA/RNA_pol_sf"/>
</dbReference>
<proteinExistence type="predicted"/>
<feature type="domain" description="Reverse transcriptase" evidence="2">
    <location>
        <begin position="1324"/>
        <end position="1570"/>
    </location>
</feature>
<dbReference type="InterPro" id="IPR005135">
    <property type="entry name" value="Endo/exonuclease/phosphatase"/>
</dbReference>
<dbReference type="PANTHER" id="PTHR33481:SF1">
    <property type="entry name" value="ENDONUCLEASE_EXONUCLEASE_PHOSPHATASE DOMAIN-CONTAINING PROTEIN-RELATED"/>
    <property type="match status" value="1"/>
</dbReference>
<feature type="region of interest" description="Disordered" evidence="1">
    <location>
        <begin position="1"/>
        <end position="45"/>
    </location>
</feature>
<dbReference type="EMBL" id="SSOP01000162">
    <property type="protein sequence ID" value="KAB5590539.1"/>
    <property type="molecule type" value="Genomic_DNA"/>
</dbReference>
<dbReference type="InterPro" id="IPR000477">
    <property type="entry name" value="RT_dom"/>
</dbReference>
<evidence type="ECO:0000313" key="5">
    <source>
        <dbReference type="Proteomes" id="UP000383932"/>
    </source>
</evidence>
<dbReference type="SUPFAM" id="SSF53098">
    <property type="entry name" value="Ribonuclease H-like"/>
    <property type="match status" value="1"/>
</dbReference>
<dbReference type="PROSITE" id="PS50878">
    <property type="entry name" value="RT_POL"/>
    <property type="match status" value="1"/>
</dbReference>
<keyword evidence="4" id="KW-0808">Transferase</keyword>